<feature type="transmembrane region" description="Helical" evidence="1">
    <location>
        <begin position="174"/>
        <end position="195"/>
    </location>
</feature>
<evidence type="ECO:0000313" key="2">
    <source>
        <dbReference type="EMBL" id="CAE1162003.1"/>
    </source>
</evidence>
<dbReference type="OrthoDB" id="425681at2759"/>
<proteinExistence type="predicted"/>
<gene>
    <name evidence="2" type="ORF">SPHA_7115</name>
</gene>
<dbReference type="Proteomes" id="UP000597762">
    <property type="component" value="Unassembled WGS sequence"/>
</dbReference>
<dbReference type="EMBL" id="CAHIKZ030000229">
    <property type="protein sequence ID" value="CAE1162003.1"/>
    <property type="molecule type" value="Genomic_DNA"/>
</dbReference>
<evidence type="ECO:0000313" key="3">
    <source>
        <dbReference type="Proteomes" id="UP000597762"/>
    </source>
</evidence>
<sequence>MLAKVSVKSSSSEQFSVHTGVKQGCVLAPVLFNIYLFSVTLLSRLRTELNDGIRIQYRFDGSVFNARRLKAKTLTSNIPVYEIQNTDDAAIVSHEALSIHLSLTSLHQAYFHLEFASLLPSFIIKESRSIKEGGRPANRHQIFVCLNSLASDSRLHSGERNTAVRCSRYNVVRVNYLEVEFSIISPFCIIAVIMVF</sequence>
<keyword evidence="1" id="KW-0472">Membrane</keyword>
<organism evidence="2 3">
    <name type="scientific">Acanthosepion pharaonis</name>
    <name type="common">Pharaoh cuttlefish</name>
    <name type="synonym">Sepia pharaonis</name>
    <dbReference type="NCBI Taxonomy" id="158019"/>
    <lineage>
        <taxon>Eukaryota</taxon>
        <taxon>Metazoa</taxon>
        <taxon>Spiralia</taxon>
        <taxon>Lophotrochozoa</taxon>
        <taxon>Mollusca</taxon>
        <taxon>Cephalopoda</taxon>
        <taxon>Coleoidea</taxon>
        <taxon>Decapodiformes</taxon>
        <taxon>Sepiida</taxon>
        <taxon>Sepiina</taxon>
        <taxon>Sepiidae</taxon>
        <taxon>Acanthosepion</taxon>
    </lineage>
</organism>
<accession>A0A812AXU2</accession>
<evidence type="ECO:0008006" key="4">
    <source>
        <dbReference type="Google" id="ProtNLM"/>
    </source>
</evidence>
<evidence type="ECO:0000256" key="1">
    <source>
        <dbReference type="SAM" id="Phobius"/>
    </source>
</evidence>
<name>A0A812AXU2_ACAPH</name>
<comment type="caution">
    <text evidence="2">The sequence shown here is derived from an EMBL/GenBank/DDBJ whole genome shotgun (WGS) entry which is preliminary data.</text>
</comment>
<reference evidence="2" key="1">
    <citation type="submission" date="2021-01" db="EMBL/GenBank/DDBJ databases">
        <authorList>
            <person name="Li R."/>
            <person name="Bekaert M."/>
        </authorList>
    </citation>
    <scope>NUCLEOTIDE SEQUENCE</scope>
    <source>
        <strain evidence="2">Farmed</strain>
    </source>
</reference>
<feature type="transmembrane region" description="Helical" evidence="1">
    <location>
        <begin position="20"/>
        <end position="42"/>
    </location>
</feature>
<keyword evidence="3" id="KW-1185">Reference proteome</keyword>
<dbReference type="AlphaFoldDB" id="A0A812AXU2"/>
<keyword evidence="1" id="KW-1133">Transmembrane helix</keyword>
<keyword evidence="1" id="KW-0812">Transmembrane</keyword>
<protein>
    <recommendedName>
        <fullName evidence="4">Reverse transcriptase domain-containing protein</fullName>
    </recommendedName>
</protein>